<dbReference type="EMBL" id="ML208289">
    <property type="protein sequence ID" value="TFK72109.1"/>
    <property type="molecule type" value="Genomic_DNA"/>
</dbReference>
<accession>A0ACD3B3B8</accession>
<gene>
    <name evidence="1" type="ORF">BDN72DRAFT_379838</name>
</gene>
<proteinExistence type="predicted"/>
<sequence>MAFFTTLDAELDKIESFFTDRETEMQTRMVQLKAQIHELLDHRKLFHEAHTGPAPWSHFLNPLGTWHPAKAPVDPTNVRHSREIEVEADKSRSHTPTLENLDHDDRGSSHPSGSRHGGWTSSFRTLQNRILPGSVAHSPRQSHEMKEHNQHPARALNPEDYLDAKKKLKKAMAEHYR</sequence>
<organism evidence="1 2">
    <name type="scientific">Pluteus cervinus</name>
    <dbReference type="NCBI Taxonomy" id="181527"/>
    <lineage>
        <taxon>Eukaryota</taxon>
        <taxon>Fungi</taxon>
        <taxon>Dikarya</taxon>
        <taxon>Basidiomycota</taxon>
        <taxon>Agaricomycotina</taxon>
        <taxon>Agaricomycetes</taxon>
        <taxon>Agaricomycetidae</taxon>
        <taxon>Agaricales</taxon>
        <taxon>Pluteineae</taxon>
        <taxon>Pluteaceae</taxon>
        <taxon>Pluteus</taxon>
    </lineage>
</organism>
<protein>
    <submittedName>
        <fullName evidence="1">Uncharacterized protein</fullName>
    </submittedName>
</protein>
<evidence type="ECO:0000313" key="2">
    <source>
        <dbReference type="Proteomes" id="UP000308600"/>
    </source>
</evidence>
<evidence type="ECO:0000313" key="1">
    <source>
        <dbReference type="EMBL" id="TFK72109.1"/>
    </source>
</evidence>
<dbReference type="Proteomes" id="UP000308600">
    <property type="component" value="Unassembled WGS sequence"/>
</dbReference>
<name>A0ACD3B3B8_9AGAR</name>
<keyword evidence="2" id="KW-1185">Reference proteome</keyword>
<reference evidence="1 2" key="1">
    <citation type="journal article" date="2019" name="Nat. Ecol. Evol.">
        <title>Megaphylogeny resolves global patterns of mushroom evolution.</title>
        <authorList>
            <person name="Varga T."/>
            <person name="Krizsan K."/>
            <person name="Foldi C."/>
            <person name="Dima B."/>
            <person name="Sanchez-Garcia M."/>
            <person name="Sanchez-Ramirez S."/>
            <person name="Szollosi G.J."/>
            <person name="Szarkandi J.G."/>
            <person name="Papp V."/>
            <person name="Albert L."/>
            <person name="Andreopoulos W."/>
            <person name="Angelini C."/>
            <person name="Antonin V."/>
            <person name="Barry K.W."/>
            <person name="Bougher N.L."/>
            <person name="Buchanan P."/>
            <person name="Buyck B."/>
            <person name="Bense V."/>
            <person name="Catcheside P."/>
            <person name="Chovatia M."/>
            <person name="Cooper J."/>
            <person name="Damon W."/>
            <person name="Desjardin D."/>
            <person name="Finy P."/>
            <person name="Geml J."/>
            <person name="Haridas S."/>
            <person name="Hughes K."/>
            <person name="Justo A."/>
            <person name="Karasinski D."/>
            <person name="Kautmanova I."/>
            <person name="Kiss B."/>
            <person name="Kocsube S."/>
            <person name="Kotiranta H."/>
            <person name="LaButti K.M."/>
            <person name="Lechner B.E."/>
            <person name="Liimatainen K."/>
            <person name="Lipzen A."/>
            <person name="Lukacs Z."/>
            <person name="Mihaltcheva S."/>
            <person name="Morgado L.N."/>
            <person name="Niskanen T."/>
            <person name="Noordeloos M.E."/>
            <person name="Ohm R.A."/>
            <person name="Ortiz-Santana B."/>
            <person name="Ovrebo C."/>
            <person name="Racz N."/>
            <person name="Riley R."/>
            <person name="Savchenko A."/>
            <person name="Shiryaev A."/>
            <person name="Soop K."/>
            <person name="Spirin V."/>
            <person name="Szebenyi C."/>
            <person name="Tomsovsky M."/>
            <person name="Tulloss R.E."/>
            <person name="Uehling J."/>
            <person name="Grigoriev I.V."/>
            <person name="Vagvolgyi C."/>
            <person name="Papp T."/>
            <person name="Martin F.M."/>
            <person name="Miettinen O."/>
            <person name="Hibbett D.S."/>
            <person name="Nagy L.G."/>
        </authorList>
    </citation>
    <scope>NUCLEOTIDE SEQUENCE [LARGE SCALE GENOMIC DNA]</scope>
    <source>
        <strain evidence="1 2">NL-1719</strain>
    </source>
</reference>